<feature type="domain" description="Thiolase N-terminal" evidence="9">
    <location>
        <begin position="31"/>
        <end position="281"/>
    </location>
</feature>
<comment type="caution">
    <text evidence="11">The sequence shown here is derived from an EMBL/GenBank/DDBJ whole genome shotgun (WGS) entry which is preliminary data.</text>
</comment>
<dbReference type="PIRSF" id="PIRSF000429">
    <property type="entry name" value="Ac-CoA_Ac_transf"/>
    <property type="match status" value="1"/>
</dbReference>
<dbReference type="PANTHER" id="PTHR43853:SF10">
    <property type="entry name" value="ACETYL-COA C-ACETYLTRANSFERASE"/>
    <property type="match status" value="1"/>
</dbReference>
<feature type="domain" description="Thiolase C-terminal" evidence="10">
    <location>
        <begin position="290"/>
        <end position="408"/>
    </location>
</feature>
<sequence>MAAQRLQSIASHITGTREGVDRILEKHPDDVVVTLAFRTPLCKASKGGLKDTPVDTMLFKVLQHAKERMNMDASLVEEICLGNVHEGKAAYYCRAAALAAGFPTTTTASTVNRFCASGLQAVQAVANQITTGAIDVGMAIGAESLTFAGPRLTRPFAQAILDANQDAADCMNPMGQTSEVVGAEFHITREEQDAYAAISYQRAEQAQKAGWFDDEIVPITVTDKDGKDTTLTKDEGPRWGTTVESLSKVRPAFPEFGNRSTGGNSSQLTDGAAVVLLMRRSKAQELGQPILAKFCAATTVGLSPRIMGVGPSIAIPKLLQKLHLSMNDVDLIEINEAFASMAVYCKKELGIDPDKLNVRGGAIALGHPLGCTGIRQIVTGLSECRRRKARLLMTSMCVGTGQGMAGMFVNEVV</sequence>
<evidence type="ECO:0000259" key="10">
    <source>
        <dbReference type="Pfam" id="PF02803"/>
    </source>
</evidence>
<evidence type="ECO:0000256" key="2">
    <source>
        <dbReference type="ARBA" id="ARBA00004872"/>
    </source>
</evidence>
<reference evidence="11 12" key="1">
    <citation type="journal article" date="2024" name="IMA Fungus">
        <title>IMA Genome - F19 : A genome assembly and annotation guide to empower mycologists, including annotated draft genome sequences of Ceratocystis pirilliformis, Diaporthe australafricana, Fusarium ophioides, Paecilomyces lecythidis, and Sporothrix stenoceras.</title>
        <authorList>
            <person name="Aylward J."/>
            <person name="Wilson A.M."/>
            <person name="Visagie C.M."/>
            <person name="Spraker J."/>
            <person name="Barnes I."/>
            <person name="Buitendag C."/>
            <person name="Ceriani C."/>
            <person name="Del Mar Angel L."/>
            <person name="du Plessis D."/>
            <person name="Fuchs T."/>
            <person name="Gasser K."/>
            <person name="Kramer D."/>
            <person name="Li W."/>
            <person name="Munsamy K."/>
            <person name="Piso A."/>
            <person name="Price J.L."/>
            <person name="Sonnekus B."/>
            <person name="Thomas C."/>
            <person name="van der Nest A."/>
            <person name="van Dijk A."/>
            <person name="van Heerden A."/>
            <person name="van Vuuren N."/>
            <person name="Yilmaz N."/>
            <person name="Duong T.A."/>
            <person name="van der Merwe N.A."/>
            <person name="Wingfield M.J."/>
            <person name="Wingfield B.D."/>
        </authorList>
    </citation>
    <scope>NUCLEOTIDE SEQUENCE [LARGE SCALE GENOMIC DNA]</scope>
    <source>
        <strain evidence="11 12">CMW 5346</strain>
    </source>
</reference>
<dbReference type="EMBL" id="JAWCUI010000020">
    <property type="protein sequence ID" value="KAL1897033.1"/>
    <property type="molecule type" value="Genomic_DNA"/>
</dbReference>
<name>A0ABR3Z8X7_9PEZI</name>
<dbReference type="Proteomes" id="UP001583186">
    <property type="component" value="Unassembled WGS sequence"/>
</dbReference>
<comment type="similarity">
    <text evidence="3 8">Belongs to the thiolase-like superfamily. Thiolase family.</text>
</comment>
<dbReference type="PROSITE" id="PS00098">
    <property type="entry name" value="THIOLASE_1"/>
    <property type="match status" value="1"/>
</dbReference>
<dbReference type="InterPro" id="IPR050215">
    <property type="entry name" value="Thiolase-like_sf_Thiolase"/>
</dbReference>
<dbReference type="Pfam" id="PF02803">
    <property type="entry name" value="Thiolase_C"/>
    <property type="match status" value="1"/>
</dbReference>
<organism evidence="11 12">
    <name type="scientific">Sporothrix stenoceras</name>
    <dbReference type="NCBI Taxonomy" id="5173"/>
    <lineage>
        <taxon>Eukaryota</taxon>
        <taxon>Fungi</taxon>
        <taxon>Dikarya</taxon>
        <taxon>Ascomycota</taxon>
        <taxon>Pezizomycotina</taxon>
        <taxon>Sordariomycetes</taxon>
        <taxon>Sordariomycetidae</taxon>
        <taxon>Ophiostomatales</taxon>
        <taxon>Ophiostomataceae</taxon>
        <taxon>Sporothrix</taxon>
    </lineage>
</organism>
<dbReference type="Pfam" id="PF00108">
    <property type="entry name" value="Thiolase_N"/>
    <property type="match status" value="1"/>
</dbReference>
<evidence type="ECO:0000256" key="1">
    <source>
        <dbReference type="ARBA" id="ARBA00001958"/>
    </source>
</evidence>
<gene>
    <name evidence="11" type="ORF">Sste5346_004237</name>
</gene>
<accession>A0ABR3Z8X7</accession>
<evidence type="ECO:0000259" key="9">
    <source>
        <dbReference type="Pfam" id="PF00108"/>
    </source>
</evidence>
<dbReference type="Gene3D" id="3.40.47.10">
    <property type="match status" value="2"/>
</dbReference>
<dbReference type="SUPFAM" id="SSF53901">
    <property type="entry name" value="Thiolase-like"/>
    <property type="match status" value="2"/>
</dbReference>
<evidence type="ECO:0000313" key="12">
    <source>
        <dbReference type="Proteomes" id="UP001583186"/>
    </source>
</evidence>
<evidence type="ECO:0000256" key="4">
    <source>
        <dbReference type="ARBA" id="ARBA00022679"/>
    </source>
</evidence>
<evidence type="ECO:0000256" key="6">
    <source>
        <dbReference type="ARBA" id="ARBA00023315"/>
    </source>
</evidence>
<evidence type="ECO:0000256" key="3">
    <source>
        <dbReference type="ARBA" id="ARBA00010982"/>
    </source>
</evidence>
<dbReference type="PROSITE" id="PS00737">
    <property type="entry name" value="THIOLASE_2"/>
    <property type="match status" value="1"/>
</dbReference>
<keyword evidence="6 8" id="KW-0012">Acyltransferase</keyword>
<comment type="pathway">
    <text evidence="2">Lipid metabolism; fatty acid metabolism.</text>
</comment>
<dbReference type="InterPro" id="IPR020616">
    <property type="entry name" value="Thiolase_N"/>
</dbReference>
<protein>
    <recommendedName>
        <fullName evidence="13">3-ketoacyl-CoA thiolase</fullName>
    </recommendedName>
</protein>
<evidence type="ECO:0000256" key="5">
    <source>
        <dbReference type="ARBA" id="ARBA00022958"/>
    </source>
</evidence>
<evidence type="ECO:0000313" key="11">
    <source>
        <dbReference type="EMBL" id="KAL1897033.1"/>
    </source>
</evidence>
<comment type="catalytic activity">
    <reaction evidence="7">
        <text>an acyl-CoA + acetyl-CoA = a 3-oxoacyl-CoA + CoA</text>
        <dbReference type="Rhea" id="RHEA:21564"/>
        <dbReference type="ChEBI" id="CHEBI:57287"/>
        <dbReference type="ChEBI" id="CHEBI:57288"/>
        <dbReference type="ChEBI" id="CHEBI:58342"/>
        <dbReference type="ChEBI" id="CHEBI:90726"/>
        <dbReference type="EC" id="2.3.1.16"/>
    </reaction>
</comment>
<dbReference type="InterPro" id="IPR020617">
    <property type="entry name" value="Thiolase_C"/>
</dbReference>
<comment type="cofactor">
    <cofactor evidence="1">
        <name>K(+)</name>
        <dbReference type="ChEBI" id="CHEBI:29103"/>
    </cofactor>
</comment>
<evidence type="ECO:0000256" key="8">
    <source>
        <dbReference type="RuleBase" id="RU003557"/>
    </source>
</evidence>
<dbReference type="InterPro" id="IPR016039">
    <property type="entry name" value="Thiolase-like"/>
</dbReference>
<proteinExistence type="inferred from homology"/>
<keyword evidence="4 8" id="KW-0808">Transferase</keyword>
<keyword evidence="5" id="KW-0630">Potassium</keyword>
<dbReference type="PANTHER" id="PTHR43853">
    <property type="entry name" value="3-KETOACYL-COA THIOLASE, PEROXISOMAL"/>
    <property type="match status" value="1"/>
</dbReference>
<dbReference type="NCBIfam" id="TIGR01930">
    <property type="entry name" value="AcCoA-C-Actrans"/>
    <property type="match status" value="1"/>
</dbReference>
<dbReference type="InterPro" id="IPR020615">
    <property type="entry name" value="Thiolase_acyl_enz_int_AS"/>
</dbReference>
<keyword evidence="12" id="KW-1185">Reference proteome</keyword>
<evidence type="ECO:0000256" key="7">
    <source>
        <dbReference type="ARBA" id="ARBA00047605"/>
    </source>
</evidence>
<dbReference type="InterPro" id="IPR002155">
    <property type="entry name" value="Thiolase"/>
</dbReference>
<evidence type="ECO:0008006" key="13">
    <source>
        <dbReference type="Google" id="ProtNLM"/>
    </source>
</evidence>
<dbReference type="InterPro" id="IPR020613">
    <property type="entry name" value="Thiolase_CS"/>
</dbReference>
<dbReference type="CDD" id="cd00751">
    <property type="entry name" value="thiolase"/>
    <property type="match status" value="1"/>
</dbReference>